<dbReference type="PANTHER" id="PTHR46895:SF8">
    <property type="entry name" value="G-PROTEIN COUPLED RECEPTORS FAMILY 1 PROFILE DOMAIN-CONTAINING PROTEIN"/>
    <property type="match status" value="1"/>
</dbReference>
<dbReference type="AlphaFoldDB" id="A0AA36D9J9"/>
<organism evidence="8 9">
    <name type="scientific">Mesorhabditis spiculigera</name>
    <dbReference type="NCBI Taxonomy" id="96644"/>
    <lineage>
        <taxon>Eukaryota</taxon>
        <taxon>Metazoa</taxon>
        <taxon>Ecdysozoa</taxon>
        <taxon>Nematoda</taxon>
        <taxon>Chromadorea</taxon>
        <taxon>Rhabditida</taxon>
        <taxon>Rhabditina</taxon>
        <taxon>Rhabditomorpha</taxon>
        <taxon>Rhabditoidea</taxon>
        <taxon>Rhabditidae</taxon>
        <taxon>Mesorhabditinae</taxon>
        <taxon>Mesorhabditis</taxon>
    </lineage>
</organism>
<dbReference type="Pfam" id="PF00001">
    <property type="entry name" value="7tm_1"/>
    <property type="match status" value="1"/>
</dbReference>
<feature type="transmembrane region" description="Helical" evidence="6">
    <location>
        <begin position="12"/>
        <end position="35"/>
    </location>
</feature>
<dbReference type="GO" id="GO:0004930">
    <property type="term" value="F:G protein-coupled receptor activity"/>
    <property type="evidence" value="ECO:0007669"/>
    <property type="project" value="InterPro"/>
</dbReference>
<keyword evidence="4 6" id="KW-0472">Membrane</keyword>
<name>A0AA36D9J9_9BILA</name>
<dbReference type="SUPFAM" id="SSF81321">
    <property type="entry name" value="Family A G protein-coupled receptor-like"/>
    <property type="match status" value="1"/>
</dbReference>
<feature type="domain" description="G-protein coupled receptors family 1 profile" evidence="7">
    <location>
        <begin position="27"/>
        <end position="285"/>
    </location>
</feature>
<feature type="transmembrane region" description="Helical" evidence="6">
    <location>
        <begin position="172"/>
        <end position="192"/>
    </location>
</feature>
<feature type="transmembrane region" description="Helical" evidence="6">
    <location>
        <begin position="226"/>
        <end position="248"/>
    </location>
</feature>
<dbReference type="EMBL" id="CATQJA010002664">
    <property type="protein sequence ID" value="CAJ0582264.1"/>
    <property type="molecule type" value="Genomic_DNA"/>
</dbReference>
<evidence type="ECO:0000256" key="5">
    <source>
        <dbReference type="SAM" id="MobiDB-lite"/>
    </source>
</evidence>
<feature type="transmembrane region" description="Helical" evidence="6">
    <location>
        <begin position="132"/>
        <end position="152"/>
    </location>
</feature>
<evidence type="ECO:0000256" key="1">
    <source>
        <dbReference type="ARBA" id="ARBA00004370"/>
    </source>
</evidence>
<dbReference type="PANTHER" id="PTHR46895">
    <property type="entry name" value="PROTEIN CBG20548-RELATED"/>
    <property type="match status" value="1"/>
</dbReference>
<accession>A0AA36D9J9</accession>
<gene>
    <name evidence="8" type="ORF">MSPICULIGERA_LOCUS20404</name>
</gene>
<comment type="caution">
    <text evidence="8">The sequence shown here is derived from an EMBL/GenBank/DDBJ whole genome shotgun (WGS) entry which is preliminary data.</text>
</comment>
<dbReference type="InterPro" id="IPR000276">
    <property type="entry name" value="GPCR_Rhodpsn"/>
</dbReference>
<reference evidence="8" key="1">
    <citation type="submission" date="2023-06" db="EMBL/GenBank/DDBJ databases">
        <authorList>
            <person name="Delattre M."/>
        </authorList>
    </citation>
    <scope>NUCLEOTIDE SEQUENCE</scope>
    <source>
        <strain evidence="8">AF72</strain>
    </source>
</reference>
<dbReference type="PRINTS" id="PR00237">
    <property type="entry name" value="GPCRRHODOPSN"/>
</dbReference>
<feature type="transmembrane region" description="Helical" evidence="6">
    <location>
        <begin position="47"/>
        <end position="70"/>
    </location>
</feature>
<evidence type="ECO:0000259" key="7">
    <source>
        <dbReference type="PROSITE" id="PS50262"/>
    </source>
</evidence>
<evidence type="ECO:0000256" key="4">
    <source>
        <dbReference type="ARBA" id="ARBA00023136"/>
    </source>
</evidence>
<feature type="transmembrane region" description="Helical" evidence="6">
    <location>
        <begin position="268"/>
        <end position="287"/>
    </location>
</feature>
<feature type="transmembrane region" description="Helical" evidence="6">
    <location>
        <begin position="90"/>
        <end position="111"/>
    </location>
</feature>
<dbReference type="PROSITE" id="PS50262">
    <property type="entry name" value="G_PROTEIN_RECEP_F1_2"/>
    <property type="match status" value="1"/>
</dbReference>
<keyword evidence="9" id="KW-1185">Reference proteome</keyword>
<evidence type="ECO:0000313" key="8">
    <source>
        <dbReference type="EMBL" id="CAJ0582264.1"/>
    </source>
</evidence>
<dbReference type="Gene3D" id="1.20.1070.10">
    <property type="entry name" value="Rhodopsin 7-helix transmembrane proteins"/>
    <property type="match status" value="1"/>
</dbReference>
<feature type="compositionally biased region" description="Polar residues" evidence="5">
    <location>
        <begin position="322"/>
        <end position="337"/>
    </location>
</feature>
<proteinExistence type="predicted"/>
<protein>
    <recommendedName>
        <fullName evidence="7">G-protein coupled receptors family 1 profile domain-containing protein</fullName>
    </recommendedName>
</protein>
<feature type="region of interest" description="Disordered" evidence="5">
    <location>
        <begin position="316"/>
        <end position="337"/>
    </location>
</feature>
<dbReference type="Proteomes" id="UP001177023">
    <property type="component" value="Unassembled WGS sequence"/>
</dbReference>
<evidence type="ECO:0000313" key="9">
    <source>
        <dbReference type="Proteomes" id="UP001177023"/>
    </source>
</evidence>
<evidence type="ECO:0000256" key="3">
    <source>
        <dbReference type="ARBA" id="ARBA00022989"/>
    </source>
</evidence>
<keyword evidence="2 6" id="KW-0812">Transmembrane</keyword>
<feature type="non-terminal residue" evidence="8">
    <location>
        <position position="337"/>
    </location>
</feature>
<comment type="subcellular location">
    <subcellularLocation>
        <location evidence="1">Membrane</location>
    </subcellularLocation>
</comment>
<dbReference type="CDD" id="cd14978">
    <property type="entry name" value="7tmA_FMRFamide_R-like"/>
    <property type="match status" value="1"/>
</dbReference>
<dbReference type="InterPro" id="IPR017452">
    <property type="entry name" value="GPCR_Rhodpsn_7TM"/>
</dbReference>
<sequence length="337" mass="38577">MGITGVEVATFIYAYVLPCQVLIGCCGNIMNLIVLLDRQMRKARTHLLFAAMALSDLAFLISSLGTWLMIQRFFPPSQPMMDFLKNHRHYPNGLCNWFSAMSIYFMIYATAERVSVIKSPFRASKEPVTARFAASLLLISVVSLAICGIHFMSHQQRKLWPDLQRSWIMAQMLLVVVVPFVLTTFMNAMLIVELKKNRCQMHALSDNYSEKQILQDNKRSRDERKITIMVVVISTSFIVCNAPGAVIYTLKVFELTKLTGGFTHLIETISNCLAVTGKVLNFFLFCSSSQRFRKLLRIRLENWRYCRSSKYARRSSSKLNHSHSQANRTLSMPMTEL</sequence>
<evidence type="ECO:0000256" key="2">
    <source>
        <dbReference type="ARBA" id="ARBA00022692"/>
    </source>
</evidence>
<keyword evidence="3 6" id="KW-1133">Transmembrane helix</keyword>
<evidence type="ECO:0000256" key="6">
    <source>
        <dbReference type="SAM" id="Phobius"/>
    </source>
</evidence>
<dbReference type="GO" id="GO:0016020">
    <property type="term" value="C:membrane"/>
    <property type="evidence" value="ECO:0007669"/>
    <property type="project" value="UniProtKB-SubCell"/>
</dbReference>